<dbReference type="InterPro" id="IPR054539">
    <property type="entry name" value="Beta-prop_PDH"/>
</dbReference>
<dbReference type="InterPro" id="IPR051262">
    <property type="entry name" value="SMP-30/CGR1_Lactonase"/>
</dbReference>
<gene>
    <name evidence="3" type="ORF">KHLLAP_LOCUS13054</name>
</gene>
<reference evidence="3" key="1">
    <citation type="submission" date="2023-10" db="EMBL/GenBank/DDBJ databases">
        <authorList>
            <person name="Hackl T."/>
        </authorList>
    </citation>
    <scope>NUCLEOTIDE SEQUENCE</scope>
</reference>
<organism evidence="3 4">
    <name type="scientific">Anthostomella pinea</name>
    <dbReference type="NCBI Taxonomy" id="933095"/>
    <lineage>
        <taxon>Eukaryota</taxon>
        <taxon>Fungi</taxon>
        <taxon>Dikarya</taxon>
        <taxon>Ascomycota</taxon>
        <taxon>Pezizomycotina</taxon>
        <taxon>Sordariomycetes</taxon>
        <taxon>Xylariomycetidae</taxon>
        <taxon>Xylariales</taxon>
        <taxon>Xylariaceae</taxon>
        <taxon>Anthostomella</taxon>
    </lineage>
</organism>
<feature type="domain" description="Pyrroloquinoline quinone-dependent pyranose dehydrogenase beta-propeller" evidence="2">
    <location>
        <begin position="36"/>
        <end position="426"/>
    </location>
</feature>
<dbReference type="InterPro" id="IPR011041">
    <property type="entry name" value="Quinoprot_gluc/sorb_DH_b-prop"/>
</dbReference>
<evidence type="ECO:0000313" key="3">
    <source>
        <dbReference type="EMBL" id="CAJ2512586.1"/>
    </source>
</evidence>
<name>A0AAI8VWX9_9PEZI</name>
<sequence length="428" mass="45943">MLARTAASALLATVITQTLAIPSLCPNIAAPLHPYQLAPGWSVVKVADGLHSPRDLQFDTQGRLLIVEEGVGIRQHTVDSATGCVTASRMLISDTALNHGIHLSLVGTTLFASSAASVFRWAYDPITGNAGTDPIEVVHGMAVTGHVTRTLAIPPQAPDLLVVSHGSSENLDYNSTNSAMARAIVKVFNMSTVPETAAGYDYASEGWNAGFGLRNEVGLAFDGNNMLWGVENSADGLTRTVNGISEDVHNDNPAEELNLLGDVTKPNDAWYGYPWCFTVWRPDEITDRPFSIGEQFVLAPDERFNDTICQRLSVAPRLSIQAHSAPLGSKFDARYMNLFVALHGSWDRQPPTGFKVVAIPFTRSPQGSYEPVKGPSSDSGYINVFYPPDVSQCSSDTCARPVGLAFDAVGRLYITSDASGEVFQLTAA</sequence>
<evidence type="ECO:0000256" key="1">
    <source>
        <dbReference type="SAM" id="SignalP"/>
    </source>
</evidence>
<dbReference type="Gene3D" id="2.120.10.30">
    <property type="entry name" value="TolB, C-terminal domain"/>
    <property type="match status" value="1"/>
</dbReference>
<dbReference type="Proteomes" id="UP001295740">
    <property type="component" value="Unassembled WGS sequence"/>
</dbReference>
<protein>
    <submittedName>
        <fullName evidence="3">Uu.00g056010.m01.CDS01</fullName>
    </submittedName>
</protein>
<dbReference type="AlphaFoldDB" id="A0AAI8VWX9"/>
<keyword evidence="1" id="KW-0732">Signal</keyword>
<dbReference type="PANTHER" id="PTHR47572">
    <property type="entry name" value="LIPOPROTEIN-RELATED"/>
    <property type="match status" value="1"/>
</dbReference>
<feature type="chain" id="PRO_5042587579" evidence="1">
    <location>
        <begin position="21"/>
        <end position="428"/>
    </location>
</feature>
<dbReference type="SUPFAM" id="SSF50952">
    <property type="entry name" value="Soluble quinoprotein glucose dehydrogenase"/>
    <property type="match status" value="1"/>
</dbReference>
<evidence type="ECO:0000259" key="2">
    <source>
        <dbReference type="Pfam" id="PF22807"/>
    </source>
</evidence>
<dbReference type="Pfam" id="PF22807">
    <property type="entry name" value="TrAA12"/>
    <property type="match status" value="1"/>
</dbReference>
<proteinExistence type="predicted"/>
<dbReference type="PANTHER" id="PTHR47572:SF4">
    <property type="entry name" value="LACTONASE DRP35"/>
    <property type="match status" value="1"/>
</dbReference>
<evidence type="ECO:0000313" key="4">
    <source>
        <dbReference type="Proteomes" id="UP001295740"/>
    </source>
</evidence>
<accession>A0AAI8VWX9</accession>
<feature type="signal peptide" evidence="1">
    <location>
        <begin position="1"/>
        <end position="20"/>
    </location>
</feature>
<comment type="caution">
    <text evidence="3">The sequence shown here is derived from an EMBL/GenBank/DDBJ whole genome shotgun (WGS) entry which is preliminary data.</text>
</comment>
<dbReference type="InterPro" id="IPR011042">
    <property type="entry name" value="6-blade_b-propeller_TolB-like"/>
</dbReference>
<keyword evidence="4" id="KW-1185">Reference proteome</keyword>
<dbReference type="EMBL" id="CAUWAG010000019">
    <property type="protein sequence ID" value="CAJ2512586.1"/>
    <property type="molecule type" value="Genomic_DNA"/>
</dbReference>